<dbReference type="EMBL" id="VXBR01010296">
    <property type="protein sequence ID" value="NXO30411.1"/>
    <property type="molecule type" value="Genomic_DNA"/>
</dbReference>
<evidence type="ECO:0000256" key="1">
    <source>
        <dbReference type="ARBA" id="ARBA00004479"/>
    </source>
</evidence>
<dbReference type="AlphaFoldDB" id="A0A7L1R0D9"/>
<feature type="domain" description="Neogenin C-terminal" evidence="7">
    <location>
        <begin position="67"/>
        <end position="154"/>
    </location>
</feature>
<comment type="subcellular location">
    <subcellularLocation>
        <location evidence="1">Membrane</location>
        <topology evidence="1">Single-pass type I membrane protein</topology>
    </subcellularLocation>
</comment>
<evidence type="ECO:0000259" key="7">
    <source>
        <dbReference type="Pfam" id="PF06583"/>
    </source>
</evidence>
<organism evidence="8 9">
    <name type="scientific">Cisticola juncidis</name>
    <dbReference type="NCBI Taxonomy" id="52622"/>
    <lineage>
        <taxon>Eukaryota</taxon>
        <taxon>Metazoa</taxon>
        <taxon>Chordata</taxon>
        <taxon>Craniata</taxon>
        <taxon>Vertebrata</taxon>
        <taxon>Euteleostomi</taxon>
        <taxon>Archelosauria</taxon>
        <taxon>Archosauria</taxon>
        <taxon>Dinosauria</taxon>
        <taxon>Saurischia</taxon>
        <taxon>Theropoda</taxon>
        <taxon>Coelurosauria</taxon>
        <taxon>Aves</taxon>
        <taxon>Neognathae</taxon>
        <taxon>Neoaves</taxon>
        <taxon>Telluraves</taxon>
        <taxon>Australaves</taxon>
        <taxon>Passeriformes</taxon>
        <taxon>Sylvioidea</taxon>
        <taxon>Cisticolidae</taxon>
        <taxon>Cisticola</taxon>
    </lineage>
</organism>
<feature type="compositionally biased region" description="Basic and acidic residues" evidence="6">
    <location>
        <begin position="12"/>
        <end position="38"/>
    </location>
</feature>
<evidence type="ECO:0000256" key="5">
    <source>
        <dbReference type="ARBA" id="ARBA00023180"/>
    </source>
</evidence>
<dbReference type="GO" id="GO:0016020">
    <property type="term" value="C:membrane"/>
    <property type="evidence" value="ECO:0007669"/>
    <property type="project" value="UniProtKB-SubCell"/>
</dbReference>
<keyword evidence="2" id="KW-0812">Transmembrane</keyword>
<evidence type="ECO:0000256" key="4">
    <source>
        <dbReference type="ARBA" id="ARBA00023136"/>
    </source>
</evidence>
<evidence type="ECO:0000313" key="8">
    <source>
        <dbReference type="EMBL" id="NXO30411.1"/>
    </source>
</evidence>
<evidence type="ECO:0000256" key="2">
    <source>
        <dbReference type="ARBA" id="ARBA00022692"/>
    </source>
</evidence>
<feature type="region of interest" description="Disordered" evidence="6">
    <location>
        <begin position="118"/>
        <end position="178"/>
    </location>
</feature>
<feature type="domain" description="Neogenin C-terminal" evidence="7">
    <location>
        <begin position="155"/>
        <end position="210"/>
    </location>
</feature>
<comment type="caution">
    <text evidence="8">The sequence shown here is derived from an EMBL/GenBank/DDBJ whole genome shotgun (WGS) entry which is preliminary data.</text>
</comment>
<dbReference type="Proteomes" id="UP000546986">
    <property type="component" value="Unassembled WGS sequence"/>
</dbReference>
<dbReference type="Pfam" id="PF06583">
    <property type="entry name" value="Neogenin_C"/>
    <property type="match status" value="3"/>
</dbReference>
<feature type="non-terminal residue" evidence="8">
    <location>
        <position position="1"/>
    </location>
</feature>
<keyword evidence="9" id="KW-1185">Reference proteome</keyword>
<sequence>FSDRKHGKRKGSQKEPRPPDLWIHHEEMELKNMEKAPESEAPPQNSQEIPKEPKTSESQPGNKNIPQPAVVSAIPVPTLESSQYPGILPSPTGFPNFPLRPLPFPNLLFRFPAGVAESAAPEQPQPEEVPSRTIPTACVRPTHPLRSFANPMDPKARSPLLPVSVPTAPESGEDAQGAQDCTNVYEQDELSEQMASLEGLMKQLNAITGSAF</sequence>
<protein>
    <submittedName>
        <fullName evidence="8">DCC protein</fullName>
    </submittedName>
</protein>
<proteinExistence type="predicted"/>
<keyword evidence="3" id="KW-1133">Transmembrane helix</keyword>
<accession>A0A7L1R0D9</accession>
<evidence type="ECO:0000313" key="9">
    <source>
        <dbReference type="Proteomes" id="UP000546986"/>
    </source>
</evidence>
<feature type="region of interest" description="Disordered" evidence="6">
    <location>
        <begin position="1"/>
        <end position="81"/>
    </location>
</feature>
<gene>
    <name evidence="8" type="primary">Dcc_1</name>
    <name evidence="8" type="ORF">CISJUN_R15389</name>
</gene>
<dbReference type="InterPro" id="IPR010560">
    <property type="entry name" value="Neogenin_C"/>
</dbReference>
<evidence type="ECO:0000256" key="6">
    <source>
        <dbReference type="SAM" id="MobiDB-lite"/>
    </source>
</evidence>
<name>A0A7L1R0D9_9PASS</name>
<feature type="compositionally biased region" description="Low complexity" evidence="6">
    <location>
        <begin position="118"/>
        <end position="128"/>
    </location>
</feature>
<feature type="compositionally biased region" description="Basic residues" evidence="6">
    <location>
        <begin position="1"/>
        <end position="11"/>
    </location>
</feature>
<feature type="compositionally biased region" description="Polar residues" evidence="6">
    <location>
        <begin position="56"/>
        <end position="65"/>
    </location>
</feature>
<feature type="non-terminal residue" evidence="8">
    <location>
        <position position="212"/>
    </location>
</feature>
<keyword evidence="5" id="KW-0325">Glycoprotein</keyword>
<feature type="domain" description="Neogenin C-terminal" evidence="7">
    <location>
        <begin position="17"/>
        <end position="58"/>
    </location>
</feature>
<evidence type="ECO:0000256" key="3">
    <source>
        <dbReference type="ARBA" id="ARBA00022989"/>
    </source>
</evidence>
<reference evidence="8 9" key="1">
    <citation type="submission" date="2019-09" db="EMBL/GenBank/DDBJ databases">
        <title>Bird 10,000 Genomes (B10K) Project - Family phase.</title>
        <authorList>
            <person name="Zhang G."/>
        </authorList>
    </citation>
    <scope>NUCLEOTIDE SEQUENCE [LARGE SCALE GENOMIC DNA]</scope>
    <source>
        <strain evidence="8">B10K-DU-002-30</strain>
        <tissue evidence="8">Muscle</tissue>
    </source>
</reference>
<keyword evidence="4" id="KW-0472">Membrane</keyword>